<feature type="transmembrane region" description="Helical" evidence="18">
    <location>
        <begin position="191"/>
        <end position="211"/>
    </location>
</feature>
<evidence type="ECO:0000256" key="6">
    <source>
        <dbReference type="ARBA" id="ARBA00022475"/>
    </source>
</evidence>
<reference evidence="21" key="1">
    <citation type="journal article" date="2020" name="MBio">
        <title>Horizontal gene transfer to a defensive symbiont with a reduced genome amongst a multipartite beetle microbiome.</title>
        <authorList>
            <person name="Waterworth S.C."/>
            <person name="Florez L.V."/>
            <person name="Rees E.R."/>
            <person name="Hertweck C."/>
            <person name="Kaltenpoth M."/>
            <person name="Kwan J.C."/>
        </authorList>
    </citation>
    <scope>NUCLEOTIDE SEQUENCE [LARGE SCALE GENOMIC DNA]</scope>
</reference>
<dbReference type="InterPro" id="IPR033946">
    <property type="entry name" value="Ubiquinol_oxase_su3_dom"/>
</dbReference>
<keyword evidence="5" id="KW-0813">Transport</keyword>
<evidence type="ECO:0000256" key="4">
    <source>
        <dbReference type="ARBA" id="ARBA00014687"/>
    </source>
</evidence>
<protein>
    <recommendedName>
        <fullName evidence="4">Cytochrome bo(3) ubiquinol oxidase subunit 3</fullName>
    </recommendedName>
    <alternativeName>
        <fullName evidence="15">Cytochrome o ubiquinol oxidase subunit 3</fullName>
    </alternativeName>
    <alternativeName>
        <fullName evidence="13">Oxidase bo(3) subunit 3</fullName>
    </alternativeName>
    <alternativeName>
        <fullName evidence="16">Ubiquinol oxidase polypeptide III</fullName>
    </alternativeName>
    <alternativeName>
        <fullName evidence="14">Ubiquinol oxidase subunit 3</fullName>
    </alternativeName>
</protein>
<dbReference type="AlphaFoldDB" id="A0A7V8FGR7"/>
<evidence type="ECO:0000256" key="3">
    <source>
        <dbReference type="ARBA" id="ARBA00011700"/>
    </source>
</evidence>
<feature type="transmembrane region" description="Helical" evidence="18">
    <location>
        <begin position="107"/>
        <end position="127"/>
    </location>
</feature>
<accession>A0A7V8FGR7</accession>
<keyword evidence="10" id="KW-0560">Oxidoreductase</keyword>
<dbReference type="PANTHER" id="PTHR11403:SF2">
    <property type="entry name" value="CYTOCHROME BO(3) UBIQUINOL OXIDASE SUBUNIT 3"/>
    <property type="match status" value="1"/>
</dbReference>
<dbReference type="Proteomes" id="UP000487117">
    <property type="component" value="Unassembled WGS sequence"/>
</dbReference>
<dbReference type="GO" id="GO:0005886">
    <property type="term" value="C:plasma membrane"/>
    <property type="evidence" value="ECO:0007669"/>
    <property type="project" value="UniProtKB-SubCell"/>
</dbReference>
<dbReference type="Gene3D" id="1.20.120.80">
    <property type="entry name" value="Cytochrome c oxidase, subunit III, four-helix bundle"/>
    <property type="match status" value="1"/>
</dbReference>
<dbReference type="NCBIfam" id="TIGR02842">
    <property type="entry name" value="CyoC"/>
    <property type="match status" value="1"/>
</dbReference>
<evidence type="ECO:0000256" key="14">
    <source>
        <dbReference type="ARBA" id="ARBA00031884"/>
    </source>
</evidence>
<comment type="subunit">
    <text evidence="3">Heterooctamer of two A chains, two B chains, two C chains and two D chains.</text>
</comment>
<dbReference type="InterPro" id="IPR014206">
    <property type="entry name" value="Cyt_c_ubiqinol_oxidase_su3"/>
</dbReference>
<evidence type="ECO:0000256" key="15">
    <source>
        <dbReference type="ARBA" id="ARBA00032189"/>
    </source>
</evidence>
<dbReference type="InterPro" id="IPR024791">
    <property type="entry name" value="Cyt_c/ubiquinol_Oxase_su3"/>
</dbReference>
<dbReference type="GO" id="GO:0019646">
    <property type="term" value="P:aerobic electron transport chain"/>
    <property type="evidence" value="ECO:0007669"/>
    <property type="project" value="InterPro"/>
</dbReference>
<comment type="function">
    <text evidence="12">Cytochrome bo(3) ubiquinol terminal oxidase is the component of the aerobic respiratory chain of E.coli that predominates when cells are grown at high aeration. Has proton pump activity across the membrane in addition to electron transfer, pumping 2 protons/electron.</text>
</comment>
<keyword evidence="11 18" id="KW-0472">Membrane</keyword>
<gene>
    <name evidence="20" type="primary">cyoC</name>
    <name evidence="20" type="ORF">GAK31_02708</name>
</gene>
<dbReference type="PANTHER" id="PTHR11403">
    <property type="entry name" value="CYTOCHROME C OXIDASE SUBUNIT III"/>
    <property type="match status" value="1"/>
</dbReference>
<evidence type="ECO:0000256" key="10">
    <source>
        <dbReference type="ARBA" id="ARBA00023002"/>
    </source>
</evidence>
<name>A0A7V8FGR7_STEMA</name>
<dbReference type="CDD" id="cd02863">
    <property type="entry name" value="Ubiquinol_oxidase_III"/>
    <property type="match status" value="1"/>
</dbReference>
<evidence type="ECO:0000313" key="21">
    <source>
        <dbReference type="Proteomes" id="UP000487117"/>
    </source>
</evidence>
<dbReference type="InterPro" id="IPR035973">
    <property type="entry name" value="Cyt_c_oxidase_su3-like_sf"/>
</dbReference>
<keyword evidence="7 17" id="KW-0812">Transmembrane</keyword>
<dbReference type="GO" id="GO:0004129">
    <property type="term" value="F:cytochrome-c oxidase activity"/>
    <property type="evidence" value="ECO:0007669"/>
    <property type="project" value="InterPro"/>
</dbReference>
<keyword evidence="9 18" id="KW-1133">Transmembrane helix</keyword>
<evidence type="ECO:0000313" key="20">
    <source>
        <dbReference type="EMBL" id="KAF1015218.1"/>
    </source>
</evidence>
<dbReference type="PROSITE" id="PS50253">
    <property type="entry name" value="COX3"/>
    <property type="match status" value="1"/>
</dbReference>
<evidence type="ECO:0000256" key="5">
    <source>
        <dbReference type="ARBA" id="ARBA00022448"/>
    </source>
</evidence>
<feature type="transmembrane region" description="Helical" evidence="18">
    <location>
        <begin position="75"/>
        <end position="95"/>
    </location>
</feature>
<dbReference type="SUPFAM" id="SSF81452">
    <property type="entry name" value="Cytochrome c oxidase subunit III-like"/>
    <property type="match status" value="1"/>
</dbReference>
<dbReference type="Pfam" id="PF00510">
    <property type="entry name" value="COX3"/>
    <property type="match status" value="1"/>
</dbReference>
<organism evidence="20 21">
    <name type="scientific">Stenotrophomonas maltophilia</name>
    <name type="common">Pseudomonas maltophilia</name>
    <name type="synonym">Xanthomonas maltophilia</name>
    <dbReference type="NCBI Taxonomy" id="40324"/>
    <lineage>
        <taxon>Bacteria</taxon>
        <taxon>Pseudomonadati</taxon>
        <taxon>Pseudomonadota</taxon>
        <taxon>Gammaproteobacteria</taxon>
        <taxon>Lysobacterales</taxon>
        <taxon>Lysobacteraceae</taxon>
        <taxon>Stenotrophomonas</taxon>
        <taxon>Stenotrophomonas maltophilia group</taxon>
    </lineage>
</organism>
<dbReference type="InterPro" id="IPR013833">
    <property type="entry name" value="Cyt_c_oxidase_su3_a-hlx"/>
</dbReference>
<evidence type="ECO:0000256" key="11">
    <source>
        <dbReference type="ARBA" id="ARBA00023136"/>
    </source>
</evidence>
<evidence type="ECO:0000256" key="7">
    <source>
        <dbReference type="ARBA" id="ARBA00022692"/>
    </source>
</evidence>
<evidence type="ECO:0000256" key="9">
    <source>
        <dbReference type="ARBA" id="ARBA00022989"/>
    </source>
</evidence>
<keyword evidence="6" id="KW-1003">Cell membrane</keyword>
<dbReference type="InterPro" id="IPR000298">
    <property type="entry name" value="Cyt_c_oxidase-like_su3"/>
</dbReference>
<evidence type="ECO:0000256" key="13">
    <source>
        <dbReference type="ARBA" id="ARBA00030072"/>
    </source>
</evidence>
<dbReference type="GO" id="GO:0009486">
    <property type="term" value="F:cytochrome bo3 ubiquinol oxidase activity"/>
    <property type="evidence" value="ECO:0007669"/>
    <property type="project" value="InterPro"/>
</dbReference>
<evidence type="ECO:0000256" key="12">
    <source>
        <dbReference type="ARBA" id="ARBA00025694"/>
    </source>
</evidence>
<feature type="transmembrane region" description="Helical" evidence="18">
    <location>
        <begin position="39"/>
        <end position="63"/>
    </location>
</feature>
<feature type="transmembrane region" description="Helical" evidence="18">
    <location>
        <begin position="147"/>
        <end position="170"/>
    </location>
</feature>
<evidence type="ECO:0000259" key="19">
    <source>
        <dbReference type="PROSITE" id="PS50253"/>
    </source>
</evidence>
<evidence type="ECO:0000256" key="17">
    <source>
        <dbReference type="RuleBase" id="RU003376"/>
    </source>
</evidence>
<dbReference type="EMBL" id="WNDS01000003">
    <property type="protein sequence ID" value="KAF1015218.1"/>
    <property type="molecule type" value="Genomic_DNA"/>
</dbReference>
<evidence type="ECO:0000256" key="2">
    <source>
        <dbReference type="ARBA" id="ARBA00010581"/>
    </source>
</evidence>
<dbReference type="FunFam" id="1.20.120.80:FF:000001">
    <property type="entry name" value="Cytochrome (Ubi)quinol oxidase subunit III"/>
    <property type="match status" value="1"/>
</dbReference>
<comment type="subcellular location">
    <subcellularLocation>
        <location evidence="1 17">Cell membrane</location>
        <topology evidence="1 17">Multi-pass membrane protein</topology>
    </subcellularLocation>
</comment>
<comment type="similarity">
    <text evidence="2 17">Belongs to the cytochrome c oxidase subunit 3 family.</text>
</comment>
<comment type="caution">
    <text evidence="20">The sequence shown here is derived from an EMBL/GenBank/DDBJ whole genome shotgun (WGS) entry which is preliminary data.</text>
</comment>
<feature type="domain" description="Heme-copper oxidase subunit III family profile" evidence="19">
    <location>
        <begin position="1"/>
        <end position="212"/>
    </location>
</feature>
<evidence type="ECO:0000256" key="16">
    <source>
        <dbReference type="ARBA" id="ARBA00032717"/>
    </source>
</evidence>
<evidence type="ECO:0000256" key="1">
    <source>
        <dbReference type="ARBA" id="ARBA00004651"/>
    </source>
</evidence>
<keyword evidence="8" id="KW-0249">Electron transport</keyword>
<sequence length="213" mass="23507">MNLLTRPEVAGDALAHDAHHDDHHDHAHEQGGMKVFGMWIYLMSDCVLFGSLFASFAVLSTAYAGGPTGKELFSLPFVLVETFLLLVSSITYGQAVLAMHRQQAGAVLRWLGITFALGAGFIGMEVYEFNHLIHEGAGPHTSAYLSAFFALVGTHGLHVASGLIWMAVLMHQVHRRGLTPTNITRLSCLSLFWHFLDLVWICVFTFVYLFGAF</sequence>
<proteinExistence type="inferred from homology"/>
<evidence type="ECO:0000256" key="8">
    <source>
        <dbReference type="ARBA" id="ARBA00022982"/>
    </source>
</evidence>
<evidence type="ECO:0000256" key="18">
    <source>
        <dbReference type="SAM" id="Phobius"/>
    </source>
</evidence>